<proteinExistence type="predicted"/>
<dbReference type="EMBL" id="KV454012">
    <property type="protein sequence ID" value="ODV96935.1"/>
    <property type="molecule type" value="Genomic_DNA"/>
</dbReference>
<name>A0A1E4TYW8_PACTA</name>
<dbReference type="OrthoDB" id="4057723at2759"/>
<gene>
    <name evidence="1" type="ORF">PACTADRAFT_32434</name>
</gene>
<evidence type="ECO:0000313" key="2">
    <source>
        <dbReference type="Proteomes" id="UP000094236"/>
    </source>
</evidence>
<protein>
    <submittedName>
        <fullName evidence="1">Uncharacterized protein</fullName>
    </submittedName>
</protein>
<keyword evidence="2" id="KW-1185">Reference proteome</keyword>
<accession>A0A1E4TYW8</accession>
<evidence type="ECO:0000313" key="1">
    <source>
        <dbReference type="EMBL" id="ODV96935.1"/>
    </source>
</evidence>
<reference evidence="2" key="1">
    <citation type="submission" date="2016-05" db="EMBL/GenBank/DDBJ databases">
        <title>Comparative genomics of biotechnologically important yeasts.</title>
        <authorList>
            <consortium name="DOE Joint Genome Institute"/>
            <person name="Riley R."/>
            <person name="Haridas S."/>
            <person name="Wolfe K.H."/>
            <person name="Lopes M.R."/>
            <person name="Hittinger C.T."/>
            <person name="Goker M."/>
            <person name="Salamov A."/>
            <person name="Wisecaver J."/>
            <person name="Long T.M."/>
            <person name="Aerts A.L."/>
            <person name="Barry K."/>
            <person name="Choi C."/>
            <person name="Clum A."/>
            <person name="Coughlan A.Y."/>
            <person name="Deshpande S."/>
            <person name="Douglass A.P."/>
            <person name="Hanson S.J."/>
            <person name="Klenk H.-P."/>
            <person name="Labutti K."/>
            <person name="Lapidus A."/>
            <person name="Lindquist E."/>
            <person name="Lipzen A."/>
            <person name="Meier-Kolthoff J.P."/>
            <person name="Ohm R.A."/>
            <person name="Otillar R.P."/>
            <person name="Pangilinan J."/>
            <person name="Peng Y."/>
            <person name="Rokas A."/>
            <person name="Rosa C.A."/>
            <person name="Scheuner C."/>
            <person name="Sibirny A.A."/>
            <person name="Slot J.C."/>
            <person name="Stielow J.B."/>
            <person name="Sun H."/>
            <person name="Kurtzman C.P."/>
            <person name="Blackwell M."/>
            <person name="Grigoriev I.V."/>
            <person name="Jeffries T.W."/>
        </authorList>
    </citation>
    <scope>NUCLEOTIDE SEQUENCE [LARGE SCALE GENOMIC DNA]</scope>
    <source>
        <strain evidence="2">NRRL Y-2460</strain>
    </source>
</reference>
<dbReference type="Proteomes" id="UP000094236">
    <property type="component" value="Unassembled WGS sequence"/>
</dbReference>
<sequence>MNLSDNNADLIARLASGFTPNVEQETEQEIGNIIVSNGASTDEFNGFSPFPGVVDDSEEGSIPRLLKSDIEKYMIKTENHLEAGVRNYDEEINDLNFSKFCELQDSNEVKFKLDQNKDKKQKKKKKLKSIVPLSIISLITEKNINKPLCEICEYEHVFGSKPIQMIRWYEKNFEYGSKKN</sequence>
<organism evidence="1 2">
    <name type="scientific">Pachysolen tannophilus NRRL Y-2460</name>
    <dbReference type="NCBI Taxonomy" id="669874"/>
    <lineage>
        <taxon>Eukaryota</taxon>
        <taxon>Fungi</taxon>
        <taxon>Dikarya</taxon>
        <taxon>Ascomycota</taxon>
        <taxon>Saccharomycotina</taxon>
        <taxon>Pichiomycetes</taxon>
        <taxon>Pachysolenaceae</taxon>
        <taxon>Pachysolen</taxon>
    </lineage>
</organism>
<dbReference type="AlphaFoldDB" id="A0A1E4TYW8"/>